<dbReference type="InterPro" id="IPR000719">
    <property type="entry name" value="Prot_kinase_dom"/>
</dbReference>
<dbReference type="SUPFAM" id="SSF51004">
    <property type="entry name" value="C-terminal (heme d1) domain of cytochrome cd1-nitrite reductase"/>
    <property type="match status" value="1"/>
</dbReference>
<gene>
    <name evidence="2" type="ORF">UT17_C0004G0261</name>
</gene>
<feature type="domain" description="Protein kinase" evidence="1">
    <location>
        <begin position="12"/>
        <end position="277"/>
    </location>
</feature>
<protein>
    <recommendedName>
        <fullName evidence="1">Protein kinase domain-containing protein</fullName>
    </recommendedName>
</protein>
<dbReference type="GO" id="GO:0005524">
    <property type="term" value="F:ATP binding"/>
    <property type="evidence" value="ECO:0007669"/>
    <property type="project" value="InterPro"/>
</dbReference>
<dbReference type="Gene3D" id="1.10.510.10">
    <property type="entry name" value="Transferase(Phosphotransferase) domain 1"/>
    <property type="match status" value="1"/>
</dbReference>
<accession>A0A0G0LJ28</accession>
<dbReference type="PROSITE" id="PS50011">
    <property type="entry name" value="PROTEIN_KINASE_DOM"/>
    <property type="match status" value="1"/>
</dbReference>
<dbReference type="Gene3D" id="3.30.200.20">
    <property type="entry name" value="Phosphorylase Kinase, domain 1"/>
    <property type="match status" value="1"/>
</dbReference>
<sequence length="622" mass="69569">MQVIVGGQPISLDKRNVLGSGGEGTVYKAKVNGQLKALKVYEKPTRARAEKLIAFDKLPHMQGDRIIAPEDLAYDPSGLVTGFTMPIITGSFTEIASLSNKKYRASFGLTTKDIAAIFLDGIPTLAKIHSNGFVVGDLNDLNALTQNQKMLFWDVDSWQFGRFPCPVATETFLDPALYNIDFSLRPSFSPGNDWYSMAVMLFKSLLLVHPYGGTFKNLNGIPARALNKITVLDKGVIYPVIAISPDILSDDLHTTFEGYFKKGLRTPFPEKVLHEYLDLLRQCTACGTYFPGNRGTCPVCSVKMVVVVQKPVVSTKDIEVIELIRVNGDVLYTRVVGEAVRVLALEKGRVVYYEKYGHLPQTRKELFSFVRGSKFEMTQTHLFVNHPGSAEILVFDLSTGKLLGKLETEIFVQNRKAAFRASNEYLFRIDSGNLKFGKFQNGTFEEQVLRRVMEDQTWFWVDEDAENPSVFGLFQVIRQQMFWMVRDGKFYDVDIPQLETGEVVLDISARFSSRGACLLRKTQVAGKTYLRQDLIDENGKVIFSTRMEEANHPNPSVHGQAYATGLILHPTDLGIMQEVLQTGKTKIFPATKGFVDGGDSLIRFGGSILASKQDRVLQITMK</sequence>
<dbReference type="AlphaFoldDB" id="A0A0G0LJ28"/>
<evidence type="ECO:0000313" key="3">
    <source>
        <dbReference type="Proteomes" id="UP000034774"/>
    </source>
</evidence>
<dbReference type="InterPro" id="IPR011009">
    <property type="entry name" value="Kinase-like_dom_sf"/>
</dbReference>
<dbReference type="STRING" id="1618572.UT17_C0004G0261"/>
<dbReference type="EMBL" id="LBVU01000004">
    <property type="protein sequence ID" value="KKQ91913.1"/>
    <property type="molecule type" value="Genomic_DNA"/>
</dbReference>
<reference evidence="2 3" key="1">
    <citation type="journal article" date="2015" name="Nature">
        <title>rRNA introns, odd ribosomes, and small enigmatic genomes across a large radiation of phyla.</title>
        <authorList>
            <person name="Brown C.T."/>
            <person name="Hug L.A."/>
            <person name="Thomas B.C."/>
            <person name="Sharon I."/>
            <person name="Castelle C.J."/>
            <person name="Singh A."/>
            <person name="Wilkins M.J."/>
            <person name="Williams K.H."/>
            <person name="Banfield J.F."/>
        </authorList>
    </citation>
    <scope>NUCLEOTIDE SEQUENCE [LARGE SCALE GENOMIC DNA]</scope>
</reference>
<dbReference type="GO" id="GO:0004672">
    <property type="term" value="F:protein kinase activity"/>
    <property type="evidence" value="ECO:0007669"/>
    <property type="project" value="InterPro"/>
</dbReference>
<comment type="caution">
    <text evidence="2">The sequence shown here is derived from an EMBL/GenBank/DDBJ whole genome shotgun (WGS) entry which is preliminary data.</text>
</comment>
<organism evidence="2 3">
    <name type="scientific">Candidatus Woesebacteria bacterium GW2011_GWB1_39_10</name>
    <dbReference type="NCBI Taxonomy" id="1618572"/>
    <lineage>
        <taxon>Bacteria</taxon>
        <taxon>Candidatus Woeseibacteriota</taxon>
    </lineage>
</organism>
<evidence type="ECO:0000259" key="1">
    <source>
        <dbReference type="PROSITE" id="PS50011"/>
    </source>
</evidence>
<dbReference type="InterPro" id="IPR011048">
    <property type="entry name" value="Haem_d1_sf"/>
</dbReference>
<name>A0A0G0LJ28_9BACT</name>
<dbReference type="Proteomes" id="UP000034774">
    <property type="component" value="Unassembled WGS sequence"/>
</dbReference>
<proteinExistence type="predicted"/>
<dbReference type="SUPFAM" id="SSF56112">
    <property type="entry name" value="Protein kinase-like (PK-like)"/>
    <property type="match status" value="1"/>
</dbReference>
<evidence type="ECO:0000313" key="2">
    <source>
        <dbReference type="EMBL" id="KKQ91913.1"/>
    </source>
</evidence>